<gene>
    <name evidence="1" type="ORF">PIB30_074969</name>
</gene>
<sequence>MCGATALATTYCEKIPLYEENVLGSSARKDKPNIPIFYGETGSHFYNKLVDKHDAAPDAIYNPDHGMNSWDMGFLAGKDGRGTTAAG</sequence>
<comment type="caution">
    <text evidence="1">The sequence shown here is derived from an EMBL/GenBank/DDBJ whole genome shotgun (WGS) entry which is preliminary data.</text>
</comment>
<organism evidence="1 2">
    <name type="scientific">Stylosanthes scabra</name>
    <dbReference type="NCBI Taxonomy" id="79078"/>
    <lineage>
        <taxon>Eukaryota</taxon>
        <taxon>Viridiplantae</taxon>
        <taxon>Streptophyta</taxon>
        <taxon>Embryophyta</taxon>
        <taxon>Tracheophyta</taxon>
        <taxon>Spermatophyta</taxon>
        <taxon>Magnoliopsida</taxon>
        <taxon>eudicotyledons</taxon>
        <taxon>Gunneridae</taxon>
        <taxon>Pentapetalae</taxon>
        <taxon>rosids</taxon>
        <taxon>fabids</taxon>
        <taxon>Fabales</taxon>
        <taxon>Fabaceae</taxon>
        <taxon>Papilionoideae</taxon>
        <taxon>50 kb inversion clade</taxon>
        <taxon>dalbergioids sensu lato</taxon>
        <taxon>Dalbergieae</taxon>
        <taxon>Pterocarpus clade</taxon>
        <taxon>Stylosanthes</taxon>
    </lineage>
</organism>
<evidence type="ECO:0000313" key="2">
    <source>
        <dbReference type="Proteomes" id="UP001341840"/>
    </source>
</evidence>
<evidence type="ECO:0000313" key="1">
    <source>
        <dbReference type="EMBL" id="MED6150701.1"/>
    </source>
</evidence>
<reference evidence="1 2" key="1">
    <citation type="journal article" date="2023" name="Plants (Basel)">
        <title>Bridging the Gap: Combining Genomics and Transcriptomics Approaches to Understand Stylosanthes scabra, an Orphan Legume from the Brazilian Caatinga.</title>
        <authorList>
            <person name="Ferreira-Neto J.R.C."/>
            <person name="da Silva M.D."/>
            <person name="Binneck E."/>
            <person name="de Melo N.F."/>
            <person name="da Silva R.H."/>
            <person name="de Melo A.L.T.M."/>
            <person name="Pandolfi V."/>
            <person name="Bustamante F.O."/>
            <person name="Brasileiro-Vidal A.C."/>
            <person name="Benko-Iseppon A.M."/>
        </authorList>
    </citation>
    <scope>NUCLEOTIDE SEQUENCE [LARGE SCALE GENOMIC DNA]</scope>
    <source>
        <tissue evidence="1">Leaves</tissue>
    </source>
</reference>
<proteinExistence type="predicted"/>
<keyword evidence="2" id="KW-1185">Reference proteome</keyword>
<dbReference type="Proteomes" id="UP001341840">
    <property type="component" value="Unassembled WGS sequence"/>
</dbReference>
<feature type="non-terminal residue" evidence="1">
    <location>
        <position position="87"/>
    </location>
</feature>
<accession>A0ABU6TRC9</accession>
<dbReference type="EMBL" id="JASCZI010091565">
    <property type="protein sequence ID" value="MED6150701.1"/>
    <property type="molecule type" value="Genomic_DNA"/>
</dbReference>
<name>A0ABU6TRC9_9FABA</name>
<protein>
    <submittedName>
        <fullName evidence="1">Uncharacterized protein</fullName>
    </submittedName>
</protein>